<proteinExistence type="predicted"/>
<evidence type="ECO:0000256" key="1">
    <source>
        <dbReference type="SAM" id="MobiDB-lite"/>
    </source>
</evidence>
<comment type="caution">
    <text evidence="2">The sequence shown here is derived from an EMBL/GenBank/DDBJ whole genome shotgun (WGS) entry which is preliminary data.</text>
</comment>
<reference evidence="2 3" key="1">
    <citation type="submission" date="2019-05" db="EMBL/GenBank/DDBJ databases">
        <title>Another draft genome of Portunus trituberculatus and its Hox gene families provides insights of decapod evolution.</title>
        <authorList>
            <person name="Jeong J.-H."/>
            <person name="Song I."/>
            <person name="Kim S."/>
            <person name="Choi T."/>
            <person name="Kim D."/>
            <person name="Ryu S."/>
            <person name="Kim W."/>
        </authorList>
    </citation>
    <scope>NUCLEOTIDE SEQUENCE [LARGE SCALE GENOMIC DNA]</scope>
    <source>
        <tissue evidence="2">Muscle</tissue>
    </source>
</reference>
<accession>A0A5B7FPT1</accession>
<sequence length="72" mass="7833">MTYSPVQEHDSHRPGLGNSCITRPEAHQSPLCCPVRGHLSLAFPPGSVHQCLPVFPDPESEAKPESTTKVDK</sequence>
<evidence type="ECO:0000313" key="2">
    <source>
        <dbReference type="EMBL" id="MPC46374.1"/>
    </source>
</evidence>
<dbReference type="EMBL" id="VSRR010007173">
    <property type="protein sequence ID" value="MPC46374.1"/>
    <property type="molecule type" value="Genomic_DNA"/>
</dbReference>
<name>A0A5B7FPT1_PORTR</name>
<organism evidence="2 3">
    <name type="scientific">Portunus trituberculatus</name>
    <name type="common">Swimming crab</name>
    <name type="synonym">Neptunus trituberculatus</name>
    <dbReference type="NCBI Taxonomy" id="210409"/>
    <lineage>
        <taxon>Eukaryota</taxon>
        <taxon>Metazoa</taxon>
        <taxon>Ecdysozoa</taxon>
        <taxon>Arthropoda</taxon>
        <taxon>Crustacea</taxon>
        <taxon>Multicrustacea</taxon>
        <taxon>Malacostraca</taxon>
        <taxon>Eumalacostraca</taxon>
        <taxon>Eucarida</taxon>
        <taxon>Decapoda</taxon>
        <taxon>Pleocyemata</taxon>
        <taxon>Brachyura</taxon>
        <taxon>Eubrachyura</taxon>
        <taxon>Portunoidea</taxon>
        <taxon>Portunidae</taxon>
        <taxon>Portuninae</taxon>
        <taxon>Portunus</taxon>
    </lineage>
</organism>
<keyword evidence="3" id="KW-1185">Reference proteome</keyword>
<dbReference type="AlphaFoldDB" id="A0A5B7FPT1"/>
<feature type="region of interest" description="Disordered" evidence="1">
    <location>
        <begin position="1"/>
        <end position="20"/>
    </location>
</feature>
<dbReference type="Proteomes" id="UP000324222">
    <property type="component" value="Unassembled WGS sequence"/>
</dbReference>
<protein>
    <submittedName>
        <fullName evidence="2">Uncharacterized protein</fullName>
    </submittedName>
</protein>
<gene>
    <name evidence="2" type="ORF">E2C01_040092</name>
</gene>
<evidence type="ECO:0000313" key="3">
    <source>
        <dbReference type="Proteomes" id="UP000324222"/>
    </source>
</evidence>